<feature type="domain" description="Wax synthase" evidence="8">
    <location>
        <begin position="238"/>
        <end position="325"/>
    </location>
</feature>
<dbReference type="Proteomes" id="UP001149165">
    <property type="component" value="Unassembled WGS sequence"/>
</dbReference>
<keyword evidence="10" id="KW-1185">Reference proteome</keyword>
<feature type="transmembrane region" description="Helical" evidence="7">
    <location>
        <begin position="290"/>
        <end position="307"/>
    </location>
</feature>
<gene>
    <name evidence="9" type="ORF">N7456_005116</name>
</gene>
<evidence type="ECO:0000256" key="5">
    <source>
        <dbReference type="ARBA" id="ARBA00022989"/>
    </source>
</evidence>
<dbReference type="PANTHER" id="PTHR31595:SF27">
    <property type="entry name" value="WAX SYNTHASE DOMAIN-CONTAINING PROTEIN-RELATED"/>
    <property type="match status" value="1"/>
</dbReference>
<evidence type="ECO:0000256" key="6">
    <source>
        <dbReference type="ARBA" id="ARBA00023136"/>
    </source>
</evidence>
<sequence>MTYTTTSWSSNVLEITLLYTLHCLVPAILVIATAKRSALRYLSIPCLVLIAHRSIRVATALGPGFVWCELARLFVTVVFQALNLLLINPIDGSDIPKDDCHGIIARLYYATRLFAQPRGINTPWQIKNPPSHPAYYTRRNLTGPPRGRFLLRQIAIATWQYLALDVFATIALQQALEQKKHELLPPTVQWDLSTEQWIERIISNLVAGFVVSRMIIDLYHRAFSIFIVGIGLDSPANCPPLYGRAADAGTLRGFWGKFWHQLVRQPFSSVSAFITGDVLGLPHKSLLERYANVILVFLFSGGLHVILDIVQGIPGQESGAMLLFMSAPLGLMIEDGIVALWRCFGGQSNKAQGSQKKENASPAWQRVIGFCWTMAWASVTSTWYFYPQMLRPENQNLVPFSIASVVGLPIVGGVVLLWGAIVAYLFEVEI</sequence>
<evidence type="ECO:0000259" key="8">
    <source>
        <dbReference type="Pfam" id="PF13813"/>
    </source>
</evidence>
<dbReference type="Pfam" id="PF13813">
    <property type="entry name" value="MBOAT_2"/>
    <property type="match status" value="1"/>
</dbReference>
<dbReference type="GO" id="GO:0008374">
    <property type="term" value="F:O-acyltransferase activity"/>
    <property type="evidence" value="ECO:0007669"/>
    <property type="project" value="InterPro"/>
</dbReference>
<comment type="caution">
    <text evidence="9">The sequence shown here is derived from an EMBL/GenBank/DDBJ whole genome shotgun (WGS) entry which is preliminary data.</text>
</comment>
<keyword evidence="6 7" id="KW-0472">Membrane</keyword>
<dbReference type="GO" id="GO:0016020">
    <property type="term" value="C:membrane"/>
    <property type="evidence" value="ECO:0007669"/>
    <property type="project" value="UniProtKB-SubCell"/>
</dbReference>
<reference evidence="9" key="1">
    <citation type="submission" date="2022-11" db="EMBL/GenBank/DDBJ databases">
        <authorList>
            <person name="Petersen C."/>
        </authorList>
    </citation>
    <scope>NUCLEOTIDE SEQUENCE</scope>
    <source>
        <strain evidence="9">IBT 30069</strain>
    </source>
</reference>
<reference evidence="9" key="2">
    <citation type="journal article" date="2023" name="IMA Fungus">
        <title>Comparative genomic study of the Penicillium genus elucidates a diverse pangenome and 15 lateral gene transfer events.</title>
        <authorList>
            <person name="Petersen C."/>
            <person name="Sorensen T."/>
            <person name="Nielsen M.R."/>
            <person name="Sondergaard T.E."/>
            <person name="Sorensen J.L."/>
            <person name="Fitzpatrick D.A."/>
            <person name="Frisvad J.C."/>
            <person name="Nielsen K.L."/>
        </authorList>
    </citation>
    <scope>NUCLEOTIDE SEQUENCE</scope>
    <source>
        <strain evidence="9">IBT 30069</strain>
    </source>
</reference>
<dbReference type="OrthoDB" id="1077582at2759"/>
<keyword evidence="3" id="KW-0808">Transferase</keyword>
<name>A0A9W9FXY2_9EURO</name>
<dbReference type="PANTHER" id="PTHR31595">
    <property type="entry name" value="LONG-CHAIN-ALCOHOL O-FATTY-ACYLTRANSFERASE 3-RELATED"/>
    <property type="match status" value="1"/>
</dbReference>
<proteinExistence type="inferred from homology"/>
<dbReference type="InterPro" id="IPR032805">
    <property type="entry name" value="Wax_synthase_dom"/>
</dbReference>
<dbReference type="EMBL" id="JAPQKH010000003">
    <property type="protein sequence ID" value="KAJ5108441.1"/>
    <property type="molecule type" value="Genomic_DNA"/>
</dbReference>
<evidence type="ECO:0000313" key="10">
    <source>
        <dbReference type="Proteomes" id="UP001149165"/>
    </source>
</evidence>
<dbReference type="InterPro" id="IPR044851">
    <property type="entry name" value="Wax_synthase"/>
</dbReference>
<organism evidence="9 10">
    <name type="scientific">Penicillium angulare</name>
    <dbReference type="NCBI Taxonomy" id="116970"/>
    <lineage>
        <taxon>Eukaryota</taxon>
        <taxon>Fungi</taxon>
        <taxon>Dikarya</taxon>
        <taxon>Ascomycota</taxon>
        <taxon>Pezizomycotina</taxon>
        <taxon>Eurotiomycetes</taxon>
        <taxon>Eurotiomycetidae</taxon>
        <taxon>Eurotiales</taxon>
        <taxon>Aspergillaceae</taxon>
        <taxon>Penicillium</taxon>
    </lineage>
</organism>
<evidence type="ECO:0000256" key="4">
    <source>
        <dbReference type="ARBA" id="ARBA00022692"/>
    </source>
</evidence>
<feature type="transmembrane region" description="Helical" evidence="7">
    <location>
        <begin position="398"/>
        <end position="426"/>
    </location>
</feature>
<dbReference type="GO" id="GO:0006629">
    <property type="term" value="P:lipid metabolic process"/>
    <property type="evidence" value="ECO:0007669"/>
    <property type="project" value="InterPro"/>
</dbReference>
<evidence type="ECO:0000256" key="1">
    <source>
        <dbReference type="ARBA" id="ARBA00004141"/>
    </source>
</evidence>
<keyword evidence="5 7" id="KW-1133">Transmembrane helix</keyword>
<comment type="subcellular location">
    <subcellularLocation>
        <location evidence="1">Membrane</location>
        <topology evidence="1">Multi-pass membrane protein</topology>
    </subcellularLocation>
</comment>
<feature type="transmembrane region" description="Helical" evidence="7">
    <location>
        <begin position="12"/>
        <end position="32"/>
    </location>
</feature>
<keyword evidence="4 7" id="KW-0812">Transmembrane</keyword>
<evidence type="ECO:0000256" key="3">
    <source>
        <dbReference type="ARBA" id="ARBA00022679"/>
    </source>
</evidence>
<protein>
    <recommendedName>
        <fullName evidence="8">Wax synthase domain-containing protein</fullName>
    </recommendedName>
</protein>
<evidence type="ECO:0000256" key="2">
    <source>
        <dbReference type="ARBA" id="ARBA00007282"/>
    </source>
</evidence>
<dbReference type="AlphaFoldDB" id="A0A9W9FXY2"/>
<accession>A0A9W9FXY2</accession>
<evidence type="ECO:0000256" key="7">
    <source>
        <dbReference type="SAM" id="Phobius"/>
    </source>
</evidence>
<feature type="transmembrane region" description="Helical" evidence="7">
    <location>
        <begin position="319"/>
        <end position="342"/>
    </location>
</feature>
<evidence type="ECO:0000313" key="9">
    <source>
        <dbReference type="EMBL" id="KAJ5108441.1"/>
    </source>
</evidence>
<feature type="transmembrane region" description="Helical" evidence="7">
    <location>
        <begin position="363"/>
        <end position="386"/>
    </location>
</feature>
<comment type="similarity">
    <text evidence="2">Belongs to the wax synthase family.</text>
</comment>